<accession>A0A3B3IC12</accession>
<evidence type="ECO:0000256" key="1">
    <source>
        <dbReference type="ARBA" id="ARBA00001913"/>
    </source>
</evidence>
<reference evidence="8" key="2">
    <citation type="submission" date="2025-08" db="UniProtKB">
        <authorList>
            <consortium name="Ensembl"/>
        </authorList>
    </citation>
    <scope>IDENTIFICATION</scope>
    <source>
        <strain evidence="8">Hd-rR</strain>
    </source>
</reference>
<dbReference type="InterPro" id="IPR024607">
    <property type="entry name" value="Sulfatase_CS"/>
</dbReference>
<dbReference type="PANTHER" id="PTHR43108">
    <property type="entry name" value="N-ACETYLGLUCOSAMINE-6-SULFATASE FAMILY MEMBER"/>
    <property type="match status" value="1"/>
</dbReference>
<dbReference type="PANTHER" id="PTHR43108:SF6">
    <property type="entry name" value="N-SULPHOGLUCOSAMINE SULPHOHYDROLASE"/>
    <property type="match status" value="1"/>
</dbReference>
<keyword evidence="4" id="KW-0378">Hydrolase</keyword>
<dbReference type="Bgee" id="ENSORLG00000028837">
    <property type="expression patterns" value="Expressed in testis and 14 other cell types or tissues"/>
</dbReference>
<evidence type="ECO:0000256" key="2">
    <source>
        <dbReference type="ARBA" id="ARBA00008779"/>
    </source>
</evidence>
<evidence type="ECO:0000256" key="3">
    <source>
        <dbReference type="ARBA" id="ARBA00022729"/>
    </source>
</evidence>
<reference evidence="8" key="3">
    <citation type="submission" date="2025-09" db="UniProtKB">
        <authorList>
            <consortium name="Ensembl"/>
        </authorList>
    </citation>
    <scope>IDENTIFICATION</scope>
    <source>
        <strain evidence="8">Hd-rR</strain>
    </source>
</reference>
<protein>
    <recommendedName>
        <fullName evidence="7">Sulfatase N-terminal domain-containing protein</fullName>
    </recommendedName>
</protein>
<keyword evidence="9" id="KW-1185">Reference proteome</keyword>
<feature type="signal peptide" evidence="6">
    <location>
        <begin position="1"/>
        <end position="22"/>
    </location>
</feature>
<dbReference type="SUPFAM" id="SSF53649">
    <property type="entry name" value="Alkaline phosphatase-like"/>
    <property type="match status" value="1"/>
</dbReference>
<dbReference type="Ensembl" id="ENSORLT00000036620.1">
    <property type="protein sequence ID" value="ENSORLP00000041677.1"/>
    <property type="gene ID" value="ENSORLG00000028837.1"/>
</dbReference>
<dbReference type="GO" id="GO:0016787">
    <property type="term" value="F:hydrolase activity"/>
    <property type="evidence" value="ECO:0007669"/>
    <property type="project" value="UniProtKB-KW"/>
</dbReference>
<dbReference type="GeneTree" id="ENSGT00390000013080"/>
<comment type="cofactor">
    <cofactor evidence="1">
        <name>Ca(2+)</name>
        <dbReference type="ChEBI" id="CHEBI:29108"/>
    </cofactor>
</comment>
<name>A0A3B3IC12_ORYLA</name>
<evidence type="ECO:0000259" key="7">
    <source>
        <dbReference type="Pfam" id="PF00884"/>
    </source>
</evidence>
<dbReference type="InParanoid" id="A0A3B3IC12"/>
<proteinExistence type="inferred from homology"/>
<dbReference type="Gene3D" id="3.40.720.10">
    <property type="entry name" value="Alkaline Phosphatase, subunit A"/>
    <property type="match status" value="1"/>
</dbReference>
<dbReference type="STRING" id="8090.ENSORLP00000041677"/>
<keyword evidence="3 6" id="KW-0732">Signal</keyword>
<dbReference type="Proteomes" id="UP000001038">
    <property type="component" value="Chromosome 1"/>
</dbReference>
<sequence>MWGCSAMPPWCWILLLAAFGFAEPQRRNVLLIIADDAGFETEVYNNSVVHTPHLRALAQRSLLFRNAFTSVSSCSPSRSSILTGLPQTVFPVRGLPRPPPVRTLAAPVWSLL</sequence>
<evidence type="ECO:0000256" key="6">
    <source>
        <dbReference type="SAM" id="SignalP"/>
    </source>
</evidence>
<reference evidence="8 9" key="1">
    <citation type="journal article" date="2007" name="Nature">
        <title>The medaka draft genome and insights into vertebrate genome evolution.</title>
        <authorList>
            <person name="Kasahara M."/>
            <person name="Naruse K."/>
            <person name="Sasaki S."/>
            <person name="Nakatani Y."/>
            <person name="Qu W."/>
            <person name="Ahsan B."/>
            <person name="Yamada T."/>
            <person name="Nagayasu Y."/>
            <person name="Doi K."/>
            <person name="Kasai Y."/>
            <person name="Jindo T."/>
            <person name="Kobayashi D."/>
            <person name="Shimada A."/>
            <person name="Toyoda A."/>
            <person name="Kuroki Y."/>
            <person name="Fujiyama A."/>
            <person name="Sasaki T."/>
            <person name="Shimizu A."/>
            <person name="Asakawa S."/>
            <person name="Shimizu N."/>
            <person name="Hashimoto S."/>
            <person name="Yang J."/>
            <person name="Lee Y."/>
            <person name="Matsushima K."/>
            <person name="Sugano S."/>
            <person name="Sakaizumi M."/>
            <person name="Narita T."/>
            <person name="Ohishi K."/>
            <person name="Haga S."/>
            <person name="Ohta F."/>
            <person name="Nomoto H."/>
            <person name="Nogata K."/>
            <person name="Morishita T."/>
            <person name="Endo T."/>
            <person name="Shin-I T."/>
            <person name="Takeda H."/>
            <person name="Morishita S."/>
            <person name="Kohara Y."/>
        </authorList>
    </citation>
    <scope>NUCLEOTIDE SEQUENCE [LARGE SCALE GENOMIC DNA]</scope>
    <source>
        <strain evidence="8 9">Hd-rR</strain>
    </source>
</reference>
<feature type="domain" description="Sulfatase N-terminal" evidence="7">
    <location>
        <begin position="27"/>
        <end position="92"/>
    </location>
</feature>
<dbReference type="InterPro" id="IPR000917">
    <property type="entry name" value="Sulfatase_N"/>
</dbReference>
<dbReference type="AlphaFoldDB" id="A0A3B3IC12"/>
<evidence type="ECO:0000256" key="4">
    <source>
        <dbReference type="ARBA" id="ARBA00022801"/>
    </source>
</evidence>
<keyword evidence="5" id="KW-0325">Glycoprotein</keyword>
<evidence type="ECO:0000313" key="9">
    <source>
        <dbReference type="Proteomes" id="UP000001038"/>
    </source>
</evidence>
<evidence type="ECO:0000256" key="5">
    <source>
        <dbReference type="ARBA" id="ARBA00023180"/>
    </source>
</evidence>
<feature type="chain" id="PRO_5017238112" description="Sulfatase N-terminal domain-containing protein" evidence="6">
    <location>
        <begin position="23"/>
        <end position="112"/>
    </location>
</feature>
<dbReference type="Pfam" id="PF00884">
    <property type="entry name" value="Sulfatase"/>
    <property type="match status" value="1"/>
</dbReference>
<evidence type="ECO:0000313" key="8">
    <source>
        <dbReference type="Ensembl" id="ENSORLP00000041677.1"/>
    </source>
</evidence>
<dbReference type="InterPro" id="IPR017850">
    <property type="entry name" value="Alkaline_phosphatase_core_sf"/>
</dbReference>
<dbReference type="PROSITE" id="PS00523">
    <property type="entry name" value="SULFATASE_1"/>
    <property type="match status" value="1"/>
</dbReference>
<comment type="similarity">
    <text evidence="2">Belongs to the sulfatase family.</text>
</comment>
<organism evidence="8 9">
    <name type="scientific">Oryzias latipes</name>
    <name type="common">Japanese rice fish</name>
    <name type="synonym">Japanese killifish</name>
    <dbReference type="NCBI Taxonomy" id="8090"/>
    <lineage>
        <taxon>Eukaryota</taxon>
        <taxon>Metazoa</taxon>
        <taxon>Chordata</taxon>
        <taxon>Craniata</taxon>
        <taxon>Vertebrata</taxon>
        <taxon>Euteleostomi</taxon>
        <taxon>Actinopterygii</taxon>
        <taxon>Neopterygii</taxon>
        <taxon>Teleostei</taxon>
        <taxon>Neoteleostei</taxon>
        <taxon>Acanthomorphata</taxon>
        <taxon>Ovalentaria</taxon>
        <taxon>Atherinomorphae</taxon>
        <taxon>Beloniformes</taxon>
        <taxon>Adrianichthyidae</taxon>
        <taxon>Oryziinae</taxon>
        <taxon>Oryzias</taxon>
    </lineage>
</organism>